<evidence type="ECO:0000313" key="1">
    <source>
        <dbReference type="EMBL" id="KTQ87252.1"/>
    </source>
</evidence>
<dbReference type="PATRIC" id="fig|401562.3.peg.3465"/>
<organism evidence="1 2">
    <name type="scientific">Aureimonas ureilytica</name>
    <dbReference type="NCBI Taxonomy" id="401562"/>
    <lineage>
        <taxon>Bacteria</taxon>
        <taxon>Pseudomonadati</taxon>
        <taxon>Pseudomonadota</taxon>
        <taxon>Alphaproteobacteria</taxon>
        <taxon>Hyphomicrobiales</taxon>
        <taxon>Aurantimonadaceae</taxon>
        <taxon>Aureimonas</taxon>
    </lineage>
</organism>
<accession>A0A175R6Q5</accession>
<dbReference type="AlphaFoldDB" id="A0A175R6Q5"/>
<proteinExistence type="predicted"/>
<gene>
    <name evidence="1" type="ORF">NS226_17640</name>
</gene>
<dbReference type="Proteomes" id="UP000078272">
    <property type="component" value="Unassembled WGS sequence"/>
</dbReference>
<protein>
    <submittedName>
        <fullName evidence="1">Uncharacterized protein</fullName>
    </submittedName>
</protein>
<comment type="caution">
    <text evidence="1">The sequence shown here is derived from an EMBL/GenBank/DDBJ whole genome shotgun (WGS) entry which is preliminary data.</text>
</comment>
<reference evidence="1 2" key="1">
    <citation type="journal article" date="2016" name="Front. Microbiol.">
        <title>Genomic Resource of Rice Seed Associated Bacteria.</title>
        <authorList>
            <person name="Midha S."/>
            <person name="Bansal K."/>
            <person name="Sharma S."/>
            <person name="Kumar N."/>
            <person name="Patil P.P."/>
            <person name="Chaudhry V."/>
            <person name="Patil P.B."/>
        </authorList>
    </citation>
    <scope>NUCLEOTIDE SEQUENCE [LARGE SCALE GENOMIC DNA]</scope>
    <source>
        <strain evidence="1 2">NS226</strain>
    </source>
</reference>
<name>A0A175R6Q5_9HYPH</name>
<evidence type="ECO:0000313" key="2">
    <source>
        <dbReference type="Proteomes" id="UP000078272"/>
    </source>
</evidence>
<dbReference type="EMBL" id="LDPZ01000045">
    <property type="protein sequence ID" value="KTQ87252.1"/>
    <property type="molecule type" value="Genomic_DNA"/>
</dbReference>
<sequence length="215" mass="22791">MGEAIGLYHDPNDVLPANEKAKLYGAIRQVVSEAYGGGLLTPGQYYDIVADVFSSIDQGQYLRTKEGVRIYATADGVIQELPIGVIEEFAKGGTTKGNCNVAMAKDIILSVEAPPVAKFLAGALYLGGLIAGSFAGNWAQSGVAAGFDKLKEKRDEAVKDEVMNKFKGNLRLLNTINFPILTRPPSDNAAPTPESSLQCFAINGGLVLGIKVTNL</sequence>